<dbReference type="GO" id="GO:0008934">
    <property type="term" value="F:inositol monophosphate 1-phosphatase activity"/>
    <property type="evidence" value="ECO:0007669"/>
    <property type="project" value="InterPro"/>
</dbReference>
<evidence type="ECO:0000313" key="9">
    <source>
        <dbReference type="EMBL" id="KAI9635448.1"/>
    </source>
</evidence>
<evidence type="ECO:0000256" key="8">
    <source>
        <dbReference type="RuleBase" id="RU364068"/>
    </source>
</evidence>
<evidence type="ECO:0000256" key="4">
    <source>
        <dbReference type="ARBA" id="ARBA00022723"/>
    </source>
</evidence>
<dbReference type="InterPro" id="IPR000760">
    <property type="entry name" value="Inositol_monophosphatase-like"/>
</dbReference>
<dbReference type="InterPro" id="IPR020583">
    <property type="entry name" value="Inositol_monoP_metal-BS"/>
</dbReference>
<dbReference type="SUPFAM" id="SSF56655">
    <property type="entry name" value="Carbohydrate phosphatase"/>
    <property type="match status" value="1"/>
</dbReference>
<dbReference type="Gene3D" id="3.40.190.80">
    <property type="match status" value="1"/>
</dbReference>
<organism evidence="9 10">
    <name type="scientific">Dioszegia hungarica</name>
    <dbReference type="NCBI Taxonomy" id="4972"/>
    <lineage>
        <taxon>Eukaryota</taxon>
        <taxon>Fungi</taxon>
        <taxon>Dikarya</taxon>
        <taxon>Basidiomycota</taxon>
        <taxon>Agaricomycotina</taxon>
        <taxon>Tremellomycetes</taxon>
        <taxon>Tremellales</taxon>
        <taxon>Bulleribasidiaceae</taxon>
        <taxon>Dioszegia</taxon>
    </lineage>
</organism>
<reference evidence="9" key="1">
    <citation type="journal article" date="2022" name="G3 (Bethesda)">
        <title>High quality genome of the basidiomycete yeast Dioszegia hungarica PDD-24b-2 isolated from cloud water.</title>
        <authorList>
            <person name="Jarrige D."/>
            <person name="Haridas S."/>
            <person name="Bleykasten-Grosshans C."/>
            <person name="Joly M."/>
            <person name="Nadalig T."/>
            <person name="Sancelme M."/>
            <person name="Vuilleumier S."/>
            <person name="Grigoriev I.V."/>
            <person name="Amato P."/>
            <person name="Bringel F."/>
        </authorList>
    </citation>
    <scope>NUCLEOTIDE SEQUENCE</scope>
    <source>
        <strain evidence="9">PDD-24b-2</strain>
    </source>
</reference>
<feature type="binding site" evidence="7">
    <location>
        <position position="78"/>
    </location>
    <ligand>
        <name>Mg(2+)</name>
        <dbReference type="ChEBI" id="CHEBI:18420"/>
        <label>1</label>
        <note>catalytic</note>
    </ligand>
</feature>
<keyword evidence="4 7" id="KW-0479">Metal-binding</keyword>
<dbReference type="GO" id="GO:0046872">
    <property type="term" value="F:metal ion binding"/>
    <property type="evidence" value="ECO:0007669"/>
    <property type="project" value="UniProtKB-KW"/>
</dbReference>
<dbReference type="PANTHER" id="PTHR20854">
    <property type="entry name" value="INOSITOL MONOPHOSPHATASE"/>
    <property type="match status" value="1"/>
</dbReference>
<dbReference type="AlphaFoldDB" id="A0AA38H853"/>
<name>A0AA38H853_9TREE</name>
<evidence type="ECO:0000256" key="1">
    <source>
        <dbReference type="ARBA" id="ARBA00001033"/>
    </source>
</evidence>
<dbReference type="EC" id="3.1.3.25" evidence="8"/>
<dbReference type="PRINTS" id="PR00377">
    <property type="entry name" value="IMPHPHTASES"/>
</dbReference>
<evidence type="ECO:0000256" key="5">
    <source>
        <dbReference type="ARBA" id="ARBA00022801"/>
    </source>
</evidence>
<protein>
    <recommendedName>
        <fullName evidence="8">Inositol-1-monophosphatase</fullName>
        <ecNumber evidence="8">3.1.3.25</ecNumber>
    </recommendedName>
</protein>
<evidence type="ECO:0000256" key="6">
    <source>
        <dbReference type="ARBA" id="ARBA00022842"/>
    </source>
</evidence>
<proteinExistence type="inferred from homology"/>
<keyword evidence="5 8" id="KW-0378">Hydrolase</keyword>
<dbReference type="Pfam" id="PF00459">
    <property type="entry name" value="Inositol_P"/>
    <property type="match status" value="1"/>
</dbReference>
<keyword evidence="6 7" id="KW-0460">Magnesium</keyword>
<feature type="binding site" evidence="7">
    <location>
        <position position="98"/>
    </location>
    <ligand>
        <name>Mg(2+)</name>
        <dbReference type="ChEBI" id="CHEBI:18420"/>
        <label>1</label>
        <note>catalytic</note>
    </ligand>
</feature>
<evidence type="ECO:0000256" key="3">
    <source>
        <dbReference type="ARBA" id="ARBA00009759"/>
    </source>
</evidence>
<dbReference type="EMBL" id="JAKWFO010000005">
    <property type="protein sequence ID" value="KAI9635448.1"/>
    <property type="molecule type" value="Genomic_DNA"/>
</dbReference>
<dbReference type="InterPro" id="IPR033942">
    <property type="entry name" value="IMPase"/>
</dbReference>
<dbReference type="GO" id="GO:0006020">
    <property type="term" value="P:inositol metabolic process"/>
    <property type="evidence" value="ECO:0007669"/>
    <property type="project" value="TreeGrafter"/>
</dbReference>
<gene>
    <name evidence="9" type="ORF">MKK02DRAFT_32867</name>
</gene>
<dbReference type="PANTHER" id="PTHR20854:SF4">
    <property type="entry name" value="INOSITOL-1-MONOPHOSPHATASE-RELATED"/>
    <property type="match status" value="1"/>
</dbReference>
<dbReference type="Gene3D" id="3.30.540.10">
    <property type="entry name" value="Fructose-1,6-Bisphosphatase, subunit A, domain 1"/>
    <property type="match status" value="1"/>
</dbReference>
<dbReference type="CDD" id="cd01639">
    <property type="entry name" value="IMPase"/>
    <property type="match status" value="1"/>
</dbReference>
<evidence type="ECO:0000256" key="2">
    <source>
        <dbReference type="ARBA" id="ARBA00001946"/>
    </source>
</evidence>
<dbReference type="GO" id="GO:0007165">
    <property type="term" value="P:signal transduction"/>
    <property type="evidence" value="ECO:0007669"/>
    <property type="project" value="TreeGrafter"/>
</dbReference>
<sequence>MSATDLNLDAVLTFAKQLAREVGAMMKDGQERRMRAEAQPEEEKASSVDLVTEVDKAVEAYIREQVSKAYPEHEFIGEETYEGEPLTEVPTWIIDPIDGTANFVHGHPDCCTSIGLTVGGQPVIGVIYNPFLDHIASPPSYYAAKGKGAFWNELPLPLYGKARPLPSLSKAMIMVDCASRRNPSELLPKFKTYHSLAARPEEGGKLVHGLRISGSAAMSIAMAARGAVDMYAEIGAGICIMQESGGVVFGAKGTELDGEVDAKLLFGRKFLFVRNIDPEEGETTLEAQQRIATEYFSAAEDFDP</sequence>
<dbReference type="Proteomes" id="UP001164286">
    <property type="component" value="Unassembled WGS sequence"/>
</dbReference>
<comment type="catalytic activity">
    <reaction evidence="1 8">
        <text>a myo-inositol phosphate + H2O = myo-inositol + phosphate</text>
        <dbReference type="Rhea" id="RHEA:24056"/>
        <dbReference type="ChEBI" id="CHEBI:15377"/>
        <dbReference type="ChEBI" id="CHEBI:17268"/>
        <dbReference type="ChEBI" id="CHEBI:43474"/>
        <dbReference type="ChEBI" id="CHEBI:84139"/>
        <dbReference type="EC" id="3.1.3.25"/>
    </reaction>
</comment>
<dbReference type="RefSeq" id="XP_052945225.1">
    <property type="nucleotide sequence ID" value="XM_053088592.1"/>
</dbReference>
<dbReference type="PROSITE" id="PS00629">
    <property type="entry name" value="IMP_1"/>
    <property type="match status" value="1"/>
</dbReference>
<comment type="similarity">
    <text evidence="3 8">Belongs to the inositol monophosphatase superfamily.</text>
</comment>
<keyword evidence="10" id="KW-1185">Reference proteome</keyword>
<comment type="pathway">
    <text evidence="8">Polyol metabolism; myo-inositol biosynthesis; myo-inositol from D-glucose 6-phosphate: step 2/2.</text>
</comment>
<evidence type="ECO:0000256" key="7">
    <source>
        <dbReference type="PIRSR" id="PIRSR600760-2"/>
    </source>
</evidence>
<dbReference type="GeneID" id="77727797"/>
<accession>A0AA38H853</accession>
<evidence type="ECO:0000313" key="10">
    <source>
        <dbReference type="Proteomes" id="UP001164286"/>
    </source>
</evidence>
<feature type="binding site" evidence="7">
    <location>
        <position position="97"/>
    </location>
    <ligand>
        <name>Mg(2+)</name>
        <dbReference type="ChEBI" id="CHEBI:18420"/>
        <label>1</label>
        <note>catalytic</note>
    </ligand>
</feature>
<comment type="cofactor">
    <cofactor evidence="2 7 8">
        <name>Mg(2+)</name>
        <dbReference type="ChEBI" id="CHEBI:18420"/>
    </cofactor>
</comment>
<dbReference type="FunFam" id="3.30.540.10:FF:000004">
    <property type="entry name" value="Inositol-1-monophosphatase"/>
    <property type="match status" value="1"/>
</dbReference>
<feature type="binding site" evidence="7">
    <location>
        <position position="95"/>
    </location>
    <ligand>
        <name>Mg(2+)</name>
        <dbReference type="ChEBI" id="CHEBI:18420"/>
        <label>1</label>
        <note>catalytic</note>
    </ligand>
</feature>
<comment type="caution">
    <text evidence="9">The sequence shown here is derived from an EMBL/GenBank/DDBJ whole genome shotgun (WGS) entry which is preliminary data.</text>
</comment>